<dbReference type="NCBIfam" id="TIGR01413">
    <property type="entry name" value="Dyp_perox_fam"/>
    <property type="match status" value="1"/>
</dbReference>
<keyword evidence="10" id="KW-1185">Reference proteome</keyword>
<keyword evidence="3" id="KW-0479">Metal-binding</keyword>
<dbReference type="InterPro" id="IPR048328">
    <property type="entry name" value="Dyp_perox_C"/>
</dbReference>
<dbReference type="GO" id="GO:0020037">
    <property type="term" value="F:heme binding"/>
    <property type="evidence" value="ECO:0007669"/>
    <property type="project" value="InterPro"/>
</dbReference>
<feature type="domain" description="Dyp-type peroxidase C-terminal" evidence="8">
    <location>
        <begin position="442"/>
        <end position="606"/>
    </location>
</feature>
<keyword evidence="2" id="KW-0575">Peroxidase</keyword>
<dbReference type="GO" id="GO:0046872">
    <property type="term" value="F:metal ion binding"/>
    <property type="evidence" value="ECO:0007669"/>
    <property type="project" value="UniProtKB-KW"/>
</dbReference>
<dbReference type="PANTHER" id="PTHR30521">
    <property type="entry name" value="DEFERROCHELATASE/PEROXIDASE"/>
    <property type="match status" value="1"/>
</dbReference>
<reference evidence="9 10" key="1">
    <citation type="submission" date="2017-06" db="EMBL/GenBank/DDBJ databases">
        <title>Cmopartive genomic analysis of Ambrosia Fusariam Clade fungi.</title>
        <authorList>
            <person name="Stajich J.E."/>
            <person name="Carrillo J."/>
            <person name="Kijimoto T."/>
            <person name="Eskalen A."/>
            <person name="O'Donnell K."/>
            <person name="Kasson M."/>
        </authorList>
    </citation>
    <scope>NUCLEOTIDE SEQUENCE [LARGE SCALE GENOMIC DNA]</scope>
    <source>
        <strain evidence="9 10">NRRL 20438</strain>
    </source>
</reference>
<evidence type="ECO:0000256" key="2">
    <source>
        <dbReference type="ARBA" id="ARBA00022559"/>
    </source>
</evidence>
<feature type="domain" description="Dyp-type peroxidase N-terminal" evidence="7">
    <location>
        <begin position="309"/>
        <end position="439"/>
    </location>
</feature>
<evidence type="ECO:0000259" key="7">
    <source>
        <dbReference type="Pfam" id="PF04261"/>
    </source>
</evidence>
<keyword evidence="4" id="KW-0560">Oxidoreductase</keyword>
<accession>A0A428U475</accession>
<dbReference type="SUPFAM" id="SSF54909">
    <property type="entry name" value="Dimeric alpha+beta barrel"/>
    <property type="match status" value="1"/>
</dbReference>
<dbReference type="Proteomes" id="UP000288429">
    <property type="component" value="Unassembled WGS sequence"/>
</dbReference>
<proteinExistence type="inferred from homology"/>
<dbReference type="GO" id="GO:0004601">
    <property type="term" value="F:peroxidase activity"/>
    <property type="evidence" value="ECO:0007669"/>
    <property type="project" value="UniProtKB-KW"/>
</dbReference>
<evidence type="ECO:0000256" key="1">
    <source>
        <dbReference type="ARBA" id="ARBA00001970"/>
    </source>
</evidence>
<comment type="similarity">
    <text evidence="6">Belongs to the DyP-type peroxidase family.</text>
</comment>
<evidence type="ECO:0000256" key="3">
    <source>
        <dbReference type="ARBA" id="ARBA00022723"/>
    </source>
</evidence>
<evidence type="ECO:0000259" key="8">
    <source>
        <dbReference type="Pfam" id="PF20628"/>
    </source>
</evidence>
<name>A0A428U475_9HYPO</name>
<protein>
    <recommendedName>
        <fullName evidence="11">Dyp-type peroxidase</fullName>
    </recommendedName>
</protein>
<comment type="cofactor">
    <cofactor evidence="1">
        <name>heme b</name>
        <dbReference type="ChEBI" id="CHEBI:60344"/>
    </cofactor>
</comment>
<evidence type="ECO:0000256" key="4">
    <source>
        <dbReference type="ARBA" id="ARBA00023002"/>
    </source>
</evidence>
<comment type="caution">
    <text evidence="9">The sequence shown here is derived from an EMBL/GenBank/DDBJ whole genome shotgun (WGS) entry which is preliminary data.</text>
</comment>
<dbReference type="PROSITE" id="PS51404">
    <property type="entry name" value="DYP_PEROXIDASE"/>
    <property type="match status" value="1"/>
</dbReference>
<dbReference type="AlphaFoldDB" id="A0A428U475"/>
<evidence type="ECO:0008006" key="11">
    <source>
        <dbReference type="Google" id="ProtNLM"/>
    </source>
</evidence>
<gene>
    <name evidence="9" type="ORF">CDV31_007839</name>
</gene>
<dbReference type="InterPro" id="IPR011008">
    <property type="entry name" value="Dimeric_a/b-barrel"/>
</dbReference>
<dbReference type="Pfam" id="PF04261">
    <property type="entry name" value="Dyp_perox_N"/>
    <property type="match status" value="1"/>
</dbReference>
<evidence type="ECO:0000313" key="9">
    <source>
        <dbReference type="EMBL" id="RSM09072.1"/>
    </source>
</evidence>
<dbReference type="EMBL" id="NIZV01000099">
    <property type="protein sequence ID" value="RSM09072.1"/>
    <property type="molecule type" value="Genomic_DNA"/>
</dbReference>
<organism evidence="9 10">
    <name type="scientific">Fusarium ambrosium</name>
    <dbReference type="NCBI Taxonomy" id="131363"/>
    <lineage>
        <taxon>Eukaryota</taxon>
        <taxon>Fungi</taxon>
        <taxon>Dikarya</taxon>
        <taxon>Ascomycota</taxon>
        <taxon>Pezizomycotina</taxon>
        <taxon>Sordariomycetes</taxon>
        <taxon>Hypocreomycetidae</taxon>
        <taxon>Hypocreales</taxon>
        <taxon>Nectriaceae</taxon>
        <taxon>Fusarium</taxon>
        <taxon>Fusarium solani species complex</taxon>
    </lineage>
</organism>
<dbReference type="InterPro" id="IPR006314">
    <property type="entry name" value="Dyp_peroxidase"/>
</dbReference>
<evidence type="ECO:0000313" key="10">
    <source>
        <dbReference type="Proteomes" id="UP000288429"/>
    </source>
</evidence>
<evidence type="ECO:0000256" key="6">
    <source>
        <dbReference type="ARBA" id="ARBA00025737"/>
    </source>
</evidence>
<keyword evidence="5" id="KW-0408">Iron</keyword>
<dbReference type="InterPro" id="IPR048327">
    <property type="entry name" value="Dyp_perox_N"/>
</dbReference>
<sequence length="613" mass="67916">MHLDHKIPWKTAATHFSLVPSNTEGRFDLVALNLPSQASTLGHFSRVFSATIKEFSETELPKVPSASPSASPSAKLFSDDVLVFAERHFGLGPHETNSALHNPLSASHQDVEYWRDFSSPYGDFADAVKMLVVIAAVAPEKSLRIEALAALLRLASESPLSQLRNVHWGHAFGTDLVASVALQVYVLLNLTEAVQCRQKEQTSLLKVDPLMSYLDEHALQDYDYPAQNIPHRAFWSSIGVLNLDTDTGNESAVVVDPLAQEDDEIHREARNGLRQYLKDCFAILSTTFSQYNPRFTSTSSEARLQMNPQAVEAPLSQSATFLVLSAKDTPDTFDIIRSTLSSIADITKNISIRHQTANLSCTVGIGSSIWDKLVKLPRPTELHPFKQVEGKKHTAVSTPGDLFFHIRSERRDLSFECERQLMDRLGEAVQVEDETVGFRYFDTRDVLGFVDGTANPVGPDVTDAVLVTAQDDSTAVGGSYVVVQKYLHDLKAWRSLSTEQQETIIGRTKFDNIELDDAESGQQSHKSLATIEDEDGSEHDILRDNMPFGSPAHGEFGTYFIAYSKKLWVVEKMMERMFVGDPPGLHDRILDYSKPVTGSTFFVPSASVLADLA</sequence>
<evidence type="ECO:0000256" key="5">
    <source>
        <dbReference type="ARBA" id="ARBA00023004"/>
    </source>
</evidence>
<dbReference type="GO" id="GO:0005829">
    <property type="term" value="C:cytosol"/>
    <property type="evidence" value="ECO:0007669"/>
    <property type="project" value="TreeGrafter"/>
</dbReference>
<dbReference type="PANTHER" id="PTHR30521:SF0">
    <property type="entry name" value="DYP-TYPE PEROXIDASE FAMILY PROTEIN"/>
    <property type="match status" value="1"/>
</dbReference>
<dbReference type="Pfam" id="PF20628">
    <property type="entry name" value="Dyp_perox_C"/>
    <property type="match status" value="1"/>
</dbReference>